<evidence type="ECO:0000256" key="9">
    <source>
        <dbReference type="ARBA" id="ARBA00023172"/>
    </source>
</evidence>
<dbReference type="Pfam" id="PF03838">
    <property type="entry name" value="RecU"/>
    <property type="match status" value="1"/>
</dbReference>
<reference evidence="14" key="1">
    <citation type="submission" date="2020-08" db="EMBL/GenBank/DDBJ databases">
        <authorList>
            <person name="Cejkova D."/>
            <person name="Kubasova T."/>
            <person name="Jahodarova E."/>
            <person name="Rychlik I."/>
        </authorList>
    </citation>
    <scope>NUCLEOTIDE SEQUENCE</scope>
    <source>
        <strain evidence="14">An582</strain>
    </source>
</reference>
<feature type="binding site" evidence="13">
    <location>
        <position position="62"/>
    </location>
    <ligand>
        <name>Mg(2+)</name>
        <dbReference type="ChEBI" id="CHEBI:18420"/>
    </ligand>
</feature>
<keyword evidence="9 13" id="KW-0233">DNA recombination</keyword>
<dbReference type="GO" id="GO:0006281">
    <property type="term" value="P:DNA repair"/>
    <property type="evidence" value="ECO:0007669"/>
    <property type="project" value="UniProtKB-UniRule"/>
</dbReference>
<sequence>MATWNTRGLRGSALEDVINRTNERYKEKNIALIQKIPTPITPVRMDKENRQITLAYFDQQSTVDYIGVVQGIPVCFDAKECASSTFPVQNIHEHQAVFMEQFERQGGVAFLLIYFSGSNLAYYMRFEELLTFWNRAKEGGRKSFRMEELDPRFFMDMKTNLYLPYLDRMNLDLSMREELDNP</sequence>
<keyword evidence="5 13" id="KW-0255">Endonuclease</keyword>
<comment type="caution">
    <text evidence="14">The sequence shown here is derived from an EMBL/GenBank/DDBJ whole genome shotgun (WGS) entry which is preliminary data.</text>
</comment>
<feature type="binding site" evidence="13">
    <location>
        <position position="77"/>
    </location>
    <ligand>
        <name>Mg(2+)</name>
        <dbReference type="ChEBI" id="CHEBI:18420"/>
    </ligand>
</feature>
<comment type="function">
    <text evidence="13">Endonuclease that resolves Holliday junction intermediates in genetic recombination. Cleaves mobile four-strand junctions by introducing symmetrical nicks in paired strands. Promotes annealing of linear ssDNA with homologous dsDNA. Required for DNA repair, homologous recombination and chromosome segregation.</text>
</comment>
<evidence type="ECO:0000256" key="8">
    <source>
        <dbReference type="ARBA" id="ARBA00022842"/>
    </source>
</evidence>
<gene>
    <name evidence="13" type="primary">recU</name>
    <name evidence="14" type="ORF">H6A20_02235</name>
</gene>
<dbReference type="CDD" id="cd22354">
    <property type="entry name" value="RecU-like"/>
    <property type="match status" value="1"/>
</dbReference>
<evidence type="ECO:0000256" key="12">
    <source>
        <dbReference type="ARBA" id="ARBA00029523"/>
    </source>
</evidence>
<keyword evidence="6 13" id="KW-0227">DNA damage</keyword>
<evidence type="ECO:0000256" key="5">
    <source>
        <dbReference type="ARBA" id="ARBA00022759"/>
    </source>
</evidence>
<proteinExistence type="inferred from homology"/>
<organism evidence="14 15">
    <name type="scientific">Mordavella massiliensis</name>
    <dbReference type="NCBI Taxonomy" id="1871024"/>
    <lineage>
        <taxon>Bacteria</taxon>
        <taxon>Bacillati</taxon>
        <taxon>Bacillota</taxon>
        <taxon>Clostridia</taxon>
        <taxon>Eubacteriales</taxon>
        <taxon>Clostridiaceae</taxon>
        <taxon>Mordavella</taxon>
    </lineage>
</organism>
<dbReference type="HAMAP" id="MF_00130">
    <property type="entry name" value="RecU"/>
    <property type="match status" value="1"/>
</dbReference>
<dbReference type="InterPro" id="IPR004612">
    <property type="entry name" value="Resolv_RecU"/>
</dbReference>
<dbReference type="InterPro" id="IPR011856">
    <property type="entry name" value="tRNA_endonuc-like_dom_sf"/>
</dbReference>
<keyword evidence="7 13" id="KW-0378">Hydrolase</keyword>
<comment type="subcellular location">
    <subcellularLocation>
        <location evidence="1 13">Cytoplasm</location>
    </subcellularLocation>
</comment>
<keyword evidence="2 13" id="KW-0963">Cytoplasm</keyword>
<dbReference type="EC" id="3.1.21.10" evidence="13"/>
<dbReference type="Gene3D" id="3.40.1350.10">
    <property type="match status" value="1"/>
</dbReference>
<comment type="similarity">
    <text evidence="11 13">Belongs to the RecU family.</text>
</comment>
<keyword evidence="10 13" id="KW-0234">DNA repair</keyword>
<accession>A0A939BG39</accession>
<evidence type="ECO:0000313" key="14">
    <source>
        <dbReference type="EMBL" id="MBM6947484.1"/>
    </source>
</evidence>
<dbReference type="SUPFAM" id="SSF52980">
    <property type="entry name" value="Restriction endonuclease-like"/>
    <property type="match status" value="1"/>
</dbReference>
<dbReference type="InterPro" id="IPR011335">
    <property type="entry name" value="Restrct_endonuc-II-like"/>
</dbReference>
<dbReference type="PIRSF" id="PIRSF037785">
    <property type="entry name" value="RecU"/>
    <property type="match status" value="1"/>
</dbReference>
<keyword evidence="8 13" id="KW-0460">Magnesium</keyword>
<evidence type="ECO:0000256" key="4">
    <source>
        <dbReference type="ARBA" id="ARBA00022723"/>
    </source>
</evidence>
<dbReference type="GO" id="GO:0005737">
    <property type="term" value="C:cytoplasm"/>
    <property type="evidence" value="ECO:0007669"/>
    <property type="project" value="UniProtKB-SubCell"/>
</dbReference>
<evidence type="ECO:0000256" key="6">
    <source>
        <dbReference type="ARBA" id="ARBA00022763"/>
    </source>
</evidence>
<name>A0A939BG39_9CLOT</name>
<evidence type="ECO:0000256" key="2">
    <source>
        <dbReference type="ARBA" id="ARBA00022490"/>
    </source>
</evidence>
<evidence type="ECO:0000256" key="11">
    <source>
        <dbReference type="ARBA" id="ARBA00023447"/>
    </source>
</evidence>
<reference evidence="14" key="2">
    <citation type="journal article" date="2021" name="Sci. Rep.">
        <title>The distribution of antibiotic resistance genes in chicken gut microbiota commensals.</title>
        <authorList>
            <person name="Juricova H."/>
            <person name="Matiasovicova J."/>
            <person name="Kubasova T."/>
            <person name="Cejkova D."/>
            <person name="Rychlik I."/>
        </authorList>
    </citation>
    <scope>NUCLEOTIDE SEQUENCE</scope>
    <source>
        <strain evidence="14">An582</strain>
    </source>
</reference>
<dbReference type="GO" id="GO:0000287">
    <property type="term" value="F:magnesium ion binding"/>
    <property type="evidence" value="ECO:0007669"/>
    <property type="project" value="UniProtKB-UniRule"/>
</dbReference>
<evidence type="ECO:0000256" key="1">
    <source>
        <dbReference type="ARBA" id="ARBA00004496"/>
    </source>
</evidence>
<dbReference type="AlphaFoldDB" id="A0A939BG39"/>
<dbReference type="RefSeq" id="WP_204905531.1">
    <property type="nucleotide sequence ID" value="NZ_JACJKS010000002.1"/>
</dbReference>
<dbReference type="GO" id="GO:0008821">
    <property type="term" value="F:crossover junction DNA endonuclease activity"/>
    <property type="evidence" value="ECO:0007669"/>
    <property type="project" value="UniProtKB-EC"/>
</dbReference>
<evidence type="ECO:0000256" key="3">
    <source>
        <dbReference type="ARBA" id="ARBA00022722"/>
    </source>
</evidence>
<evidence type="ECO:0000256" key="13">
    <source>
        <dbReference type="HAMAP-Rule" id="MF_00130"/>
    </source>
</evidence>
<dbReference type="EMBL" id="JACJKS010000002">
    <property type="protein sequence ID" value="MBM6947484.1"/>
    <property type="molecule type" value="Genomic_DNA"/>
</dbReference>
<comment type="catalytic activity">
    <reaction evidence="13">
        <text>Endonucleolytic cleavage at a junction such as a reciprocal single-stranded crossover between two homologous DNA duplexes (Holliday junction).</text>
        <dbReference type="EC" id="3.1.21.10"/>
    </reaction>
</comment>
<dbReference type="Proteomes" id="UP000705508">
    <property type="component" value="Unassembled WGS sequence"/>
</dbReference>
<comment type="cofactor">
    <cofactor evidence="13">
        <name>Mg(2+)</name>
        <dbReference type="ChEBI" id="CHEBI:18420"/>
    </cofactor>
    <text evidence="13">Binds 1 Mg(2+) ion per subunit.</text>
</comment>
<keyword evidence="3 13" id="KW-0540">Nuclease</keyword>
<evidence type="ECO:0000256" key="7">
    <source>
        <dbReference type="ARBA" id="ARBA00022801"/>
    </source>
</evidence>
<dbReference type="GO" id="GO:0007059">
    <property type="term" value="P:chromosome segregation"/>
    <property type="evidence" value="ECO:0007669"/>
    <property type="project" value="UniProtKB-UniRule"/>
</dbReference>
<evidence type="ECO:0000256" key="10">
    <source>
        <dbReference type="ARBA" id="ARBA00023204"/>
    </source>
</evidence>
<feature type="binding site" evidence="13">
    <location>
        <position position="64"/>
    </location>
    <ligand>
        <name>Mg(2+)</name>
        <dbReference type="ChEBI" id="CHEBI:18420"/>
    </ligand>
</feature>
<dbReference type="GO" id="GO:0003676">
    <property type="term" value="F:nucleic acid binding"/>
    <property type="evidence" value="ECO:0007669"/>
    <property type="project" value="InterPro"/>
</dbReference>
<keyword evidence="4 13" id="KW-0479">Metal-binding</keyword>
<dbReference type="GO" id="GO:0006310">
    <property type="term" value="P:DNA recombination"/>
    <property type="evidence" value="ECO:0007669"/>
    <property type="project" value="UniProtKB-UniRule"/>
</dbReference>
<protein>
    <recommendedName>
        <fullName evidence="12 13">Holliday junction resolvase RecU</fullName>
        <ecNumber evidence="13">3.1.21.10</ecNumber>
    </recommendedName>
    <alternativeName>
        <fullName evidence="13">Recombination protein U homolog</fullName>
    </alternativeName>
</protein>
<feature type="site" description="Transition state stabilizer" evidence="13">
    <location>
        <position position="79"/>
    </location>
</feature>
<evidence type="ECO:0000313" key="15">
    <source>
        <dbReference type="Proteomes" id="UP000705508"/>
    </source>
</evidence>
<feature type="binding site" evidence="13">
    <location>
        <position position="95"/>
    </location>
    <ligand>
        <name>Mg(2+)</name>
        <dbReference type="ChEBI" id="CHEBI:18420"/>
    </ligand>
</feature>